<dbReference type="InterPro" id="IPR022754">
    <property type="entry name" value="DNA_pol_III_gamma-3"/>
</dbReference>
<dbReference type="Gene3D" id="3.40.50.300">
    <property type="entry name" value="P-loop containing nucleotide triphosphate hydrolases"/>
    <property type="match status" value="1"/>
</dbReference>
<organism evidence="8 9">
    <name type="scientific">Candidatus Yonathbacteria bacterium CG_4_9_14_0_8_um_filter_46_47</name>
    <dbReference type="NCBI Taxonomy" id="1975106"/>
    <lineage>
        <taxon>Bacteria</taxon>
        <taxon>Candidatus Yonathiibacteriota</taxon>
    </lineage>
</organism>
<dbReference type="NCBIfam" id="TIGR02397">
    <property type="entry name" value="dnaX_nterm"/>
    <property type="match status" value="1"/>
</dbReference>
<keyword evidence="6" id="KW-0067">ATP-binding</keyword>
<dbReference type="SUPFAM" id="SSF48019">
    <property type="entry name" value="post-AAA+ oligomerization domain-like"/>
    <property type="match status" value="1"/>
</dbReference>
<dbReference type="Pfam" id="PF13177">
    <property type="entry name" value="DNA_pol3_delta2"/>
    <property type="match status" value="2"/>
</dbReference>
<comment type="subunit">
    <text evidence="6">DNA polymerase III contains a core (composed of alpha, epsilon and theta chains) that associates with a tau subunit. This core dimerizes to form the POLIII' complex. PolIII' associates with the gamma complex (composed of gamma, delta, delta', psi and chi chains) and with the beta chain to form the complete DNA polymerase III complex.</text>
</comment>
<protein>
    <recommendedName>
        <fullName evidence="6">DNA polymerase III subunit gamma/tau</fullName>
        <ecNumber evidence="6">2.7.7.7</ecNumber>
    </recommendedName>
</protein>
<evidence type="ECO:0000256" key="2">
    <source>
        <dbReference type="ARBA" id="ARBA00022695"/>
    </source>
</evidence>
<dbReference type="Gene3D" id="1.20.272.10">
    <property type="match status" value="1"/>
</dbReference>
<comment type="function">
    <text evidence="6">DNA polymerase III is a complex, multichain enzyme responsible for most of the replicative synthesis in bacteria. This DNA polymerase also exhibits 3' to 5' exonuclease activity.</text>
</comment>
<comment type="catalytic activity">
    <reaction evidence="5 6">
        <text>DNA(n) + a 2'-deoxyribonucleoside 5'-triphosphate = DNA(n+1) + diphosphate</text>
        <dbReference type="Rhea" id="RHEA:22508"/>
        <dbReference type="Rhea" id="RHEA-COMP:17339"/>
        <dbReference type="Rhea" id="RHEA-COMP:17340"/>
        <dbReference type="ChEBI" id="CHEBI:33019"/>
        <dbReference type="ChEBI" id="CHEBI:61560"/>
        <dbReference type="ChEBI" id="CHEBI:173112"/>
        <dbReference type="EC" id="2.7.7.7"/>
    </reaction>
</comment>
<evidence type="ECO:0000259" key="7">
    <source>
        <dbReference type="SMART" id="SM00382"/>
    </source>
</evidence>
<comment type="similarity">
    <text evidence="6">Belongs to the DnaX/STICHEL family.</text>
</comment>
<dbReference type="GO" id="GO:0005524">
    <property type="term" value="F:ATP binding"/>
    <property type="evidence" value="ECO:0007669"/>
    <property type="project" value="UniProtKB-KW"/>
</dbReference>
<gene>
    <name evidence="6 8" type="primary">dnaX</name>
    <name evidence="8" type="ORF">CO088_02835</name>
</gene>
<evidence type="ECO:0000313" key="9">
    <source>
        <dbReference type="Proteomes" id="UP000229236"/>
    </source>
</evidence>
<evidence type="ECO:0000256" key="3">
    <source>
        <dbReference type="ARBA" id="ARBA00022705"/>
    </source>
</evidence>
<keyword evidence="1 6" id="KW-0808">Transferase</keyword>
<feature type="domain" description="AAA+ ATPase" evidence="7">
    <location>
        <begin position="53"/>
        <end position="178"/>
    </location>
</feature>
<dbReference type="InterPro" id="IPR003593">
    <property type="entry name" value="AAA+_ATPase"/>
</dbReference>
<dbReference type="PANTHER" id="PTHR11669">
    <property type="entry name" value="REPLICATION FACTOR C / DNA POLYMERASE III GAMMA-TAU SUBUNIT"/>
    <property type="match status" value="1"/>
</dbReference>
<evidence type="ECO:0000256" key="5">
    <source>
        <dbReference type="ARBA" id="ARBA00049244"/>
    </source>
</evidence>
<dbReference type="Pfam" id="PF12169">
    <property type="entry name" value="DNA_pol3_gamma3"/>
    <property type="match status" value="1"/>
</dbReference>
<dbReference type="InterPro" id="IPR012763">
    <property type="entry name" value="DNA_pol_III_sug/sutau_N"/>
</dbReference>
<evidence type="ECO:0000256" key="6">
    <source>
        <dbReference type="RuleBase" id="RU364063"/>
    </source>
</evidence>
<dbReference type="InterPro" id="IPR050238">
    <property type="entry name" value="DNA_Rep/Repair_Clamp_Loader"/>
</dbReference>
<keyword evidence="4 6" id="KW-0239">DNA-directed DNA polymerase</keyword>
<dbReference type="AlphaFoldDB" id="A0A2M8D719"/>
<keyword evidence="2 6" id="KW-0548">Nucleotidyltransferase</keyword>
<dbReference type="GO" id="GO:0009360">
    <property type="term" value="C:DNA polymerase III complex"/>
    <property type="evidence" value="ECO:0007669"/>
    <property type="project" value="InterPro"/>
</dbReference>
<dbReference type="InterPro" id="IPR027417">
    <property type="entry name" value="P-loop_NTPase"/>
</dbReference>
<proteinExistence type="inferred from homology"/>
<dbReference type="GO" id="GO:0003677">
    <property type="term" value="F:DNA binding"/>
    <property type="evidence" value="ECO:0007669"/>
    <property type="project" value="InterPro"/>
</dbReference>
<dbReference type="CDD" id="cd00009">
    <property type="entry name" value="AAA"/>
    <property type="match status" value="1"/>
</dbReference>
<dbReference type="EC" id="2.7.7.7" evidence="6"/>
<dbReference type="SMART" id="SM00382">
    <property type="entry name" value="AAA"/>
    <property type="match status" value="1"/>
</dbReference>
<dbReference type="EMBL" id="PFTM01000049">
    <property type="protein sequence ID" value="PJB82814.1"/>
    <property type="molecule type" value="Genomic_DNA"/>
</dbReference>
<dbReference type="PANTHER" id="PTHR11669:SF0">
    <property type="entry name" value="PROTEIN STICHEL-LIKE 2"/>
    <property type="match status" value="1"/>
</dbReference>
<dbReference type="Proteomes" id="UP000229236">
    <property type="component" value="Unassembled WGS sequence"/>
</dbReference>
<dbReference type="GO" id="GO:0006261">
    <property type="term" value="P:DNA-templated DNA replication"/>
    <property type="evidence" value="ECO:0007669"/>
    <property type="project" value="TreeGrafter"/>
</dbReference>
<reference evidence="9" key="1">
    <citation type="submission" date="2017-09" db="EMBL/GenBank/DDBJ databases">
        <title>Depth-based differentiation of microbial function through sediment-hosted aquifers and enrichment of novel symbionts in the deep terrestrial subsurface.</title>
        <authorList>
            <person name="Probst A.J."/>
            <person name="Ladd B."/>
            <person name="Jarett J.K."/>
            <person name="Geller-Mcgrath D.E."/>
            <person name="Sieber C.M.K."/>
            <person name="Emerson J.B."/>
            <person name="Anantharaman K."/>
            <person name="Thomas B.C."/>
            <person name="Malmstrom R."/>
            <person name="Stieglmeier M."/>
            <person name="Klingl A."/>
            <person name="Woyke T."/>
            <person name="Ryan C.M."/>
            <person name="Banfield J.F."/>
        </authorList>
    </citation>
    <scope>NUCLEOTIDE SEQUENCE [LARGE SCALE GENOMIC DNA]</scope>
</reference>
<dbReference type="InterPro" id="IPR008921">
    <property type="entry name" value="DNA_pol3_clamp-load_cplx_C"/>
</dbReference>
<comment type="caution">
    <text evidence="8">The sequence shown here is derived from an EMBL/GenBank/DDBJ whole genome shotgun (WGS) entry which is preliminary data.</text>
</comment>
<dbReference type="SUPFAM" id="SSF52540">
    <property type="entry name" value="P-loop containing nucleoside triphosphate hydrolases"/>
    <property type="match status" value="1"/>
</dbReference>
<sequence>MPSYFFVEGCSGIMPAMSEFVLYRKYRPQTWDDVIGQDHVVNVIKGAIKMGNLAHAYLFAGSRGTGKTSVARILAHEIGCSNADLYEIDAASRRGIDDIRELRESVRTLPFESKFKVYIIDEAHMLTKEAFNALLKTLEEPPEYVVFILATTEQNKIPETVISRCQAFTFKRPTQNILRELVLRIAEREGFSLGSSSADLIAFLGEGSFRDTQGILQKVISSSADKKISLEEVEQITGAPRNTLINDFITAIRDGDTNKGLIAISSAAEGNIDMRVFLKLILHKVRTILLLRFAKDMESRIKEEFTAEEFAFLKELAGKNGAKIASPVLNELLFAYDQMRYAYLPQLSLELALMKVTGCEIIS</sequence>
<keyword evidence="6" id="KW-0547">Nucleotide-binding</keyword>
<evidence type="ECO:0000256" key="4">
    <source>
        <dbReference type="ARBA" id="ARBA00022932"/>
    </source>
</evidence>
<dbReference type="GO" id="GO:0003887">
    <property type="term" value="F:DNA-directed DNA polymerase activity"/>
    <property type="evidence" value="ECO:0007669"/>
    <property type="project" value="UniProtKB-KW"/>
</dbReference>
<accession>A0A2M8D719</accession>
<keyword evidence="3 6" id="KW-0235">DNA replication</keyword>
<evidence type="ECO:0000256" key="1">
    <source>
        <dbReference type="ARBA" id="ARBA00022679"/>
    </source>
</evidence>
<dbReference type="Gene3D" id="1.10.8.60">
    <property type="match status" value="1"/>
</dbReference>
<name>A0A2M8D719_9BACT</name>
<evidence type="ECO:0000313" key="8">
    <source>
        <dbReference type="EMBL" id="PJB82814.1"/>
    </source>
</evidence>